<reference evidence="2" key="1">
    <citation type="submission" date="2021-03" db="EMBL/GenBank/DDBJ databases">
        <title>Draft genome sequence of rust myrtle Austropuccinia psidii MF-1, a brazilian biotype.</title>
        <authorList>
            <person name="Quecine M.C."/>
            <person name="Pachon D.M.R."/>
            <person name="Bonatelli M.L."/>
            <person name="Correr F.H."/>
            <person name="Franceschini L.M."/>
            <person name="Leite T.F."/>
            <person name="Margarido G.R.A."/>
            <person name="Almeida C.A."/>
            <person name="Ferrarezi J.A."/>
            <person name="Labate C.A."/>
        </authorList>
    </citation>
    <scope>NUCLEOTIDE SEQUENCE</scope>
    <source>
        <strain evidence="2">MF-1</strain>
    </source>
</reference>
<evidence type="ECO:0000313" key="3">
    <source>
        <dbReference type="Proteomes" id="UP000765509"/>
    </source>
</evidence>
<sequence length="243" mass="28078">MEAWPITFKISCLGFPSYHSVALESERTLEMNIIATFIDLIMTGTNIWGWEGQNVLHHKRGMMSPYLIKNLTGYPLKVLEESEDKFRKGKEYLVEDGKRIPWQFKDWKLMRESVMSPTQSKLRIVLDGARWEAVSGISVVRESDEVYPLRPSLDEVTHCLLCDVAIQDTVNEVTFWSTFQVQNNTSLPIEMCVVDDAGSIICQPYNIVPGSLFSVPIEAAYHQRIKIWPDHQFSHRNFYNRDC</sequence>
<accession>A0A9Q3Q7K4</accession>
<keyword evidence="3" id="KW-1185">Reference proteome</keyword>
<gene>
    <name evidence="2" type="ORF">O181_128321</name>
</gene>
<evidence type="ECO:0000259" key="1">
    <source>
        <dbReference type="Pfam" id="PF25036"/>
    </source>
</evidence>
<dbReference type="AlphaFoldDB" id="A0A9Q3Q7K4"/>
<feature type="domain" description="Vacuolar protein sorting-associated protein 13 VPS13 adaptor binding" evidence="1">
    <location>
        <begin position="106"/>
        <end position="235"/>
    </location>
</feature>
<proteinExistence type="predicted"/>
<organism evidence="2 3">
    <name type="scientific">Austropuccinia psidii MF-1</name>
    <dbReference type="NCBI Taxonomy" id="1389203"/>
    <lineage>
        <taxon>Eukaryota</taxon>
        <taxon>Fungi</taxon>
        <taxon>Dikarya</taxon>
        <taxon>Basidiomycota</taxon>
        <taxon>Pucciniomycotina</taxon>
        <taxon>Pucciniomycetes</taxon>
        <taxon>Pucciniales</taxon>
        <taxon>Sphaerophragmiaceae</taxon>
        <taxon>Austropuccinia</taxon>
    </lineage>
</organism>
<dbReference type="Proteomes" id="UP000765509">
    <property type="component" value="Unassembled WGS sequence"/>
</dbReference>
<dbReference type="EMBL" id="AVOT02131163">
    <property type="protein sequence ID" value="MBW0588606.1"/>
    <property type="molecule type" value="Genomic_DNA"/>
</dbReference>
<dbReference type="Pfam" id="PF25036">
    <property type="entry name" value="VPS13_VAB"/>
    <property type="match status" value="1"/>
</dbReference>
<dbReference type="InterPro" id="IPR009543">
    <property type="entry name" value="VPS13_VAB"/>
</dbReference>
<evidence type="ECO:0000313" key="2">
    <source>
        <dbReference type="EMBL" id="MBW0588606.1"/>
    </source>
</evidence>
<dbReference type="OrthoDB" id="428159at2759"/>
<protein>
    <recommendedName>
        <fullName evidence="1">Vacuolar protein sorting-associated protein 13 VPS13 adaptor binding domain-containing protein</fullName>
    </recommendedName>
</protein>
<comment type="caution">
    <text evidence="2">The sequence shown here is derived from an EMBL/GenBank/DDBJ whole genome shotgun (WGS) entry which is preliminary data.</text>
</comment>
<name>A0A9Q3Q7K4_9BASI</name>